<reference evidence="1 2" key="1">
    <citation type="journal article" date="2018" name="New Phytol.">
        <title>Phylogenomics of Endogonaceae and evolution of mycorrhizas within Mucoromycota.</title>
        <authorList>
            <person name="Chang Y."/>
            <person name="Desiro A."/>
            <person name="Na H."/>
            <person name="Sandor L."/>
            <person name="Lipzen A."/>
            <person name="Clum A."/>
            <person name="Barry K."/>
            <person name="Grigoriev I.V."/>
            <person name="Martin F.M."/>
            <person name="Stajich J.E."/>
            <person name="Smith M.E."/>
            <person name="Bonito G."/>
            <person name="Spatafora J.W."/>
        </authorList>
    </citation>
    <scope>NUCLEOTIDE SEQUENCE [LARGE SCALE GENOMIC DNA]</scope>
    <source>
        <strain evidence="1 2">GMNB39</strain>
    </source>
</reference>
<name>A0A433DMZ1_9FUNG</name>
<evidence type="ECO:0000313" key="2">
    <source>
        <dbReference type="Proteomes" id="UP000268093"/>
    </source>
</evidence>
<dbReference type="EMBL" id="RBNI01000099">
    <property type="protein sequence ID" value="RUP52232.1"/>
    <property type="molecule type" value="Genomic_DNA"/>
</dbReference>
<keyword evidence="2" id="KW-1185">Reference proteome</keyword>
<dbReference type="Proteomes" id="UP000268093">
    <property type="component" value="Unassembled WGS sequence"/>
</dbReference>
<comment type="caution">
    <text evidence="1">The sequence shown here is derived from an EMBL/GenBank/DDBJ whole genome shotgun (WGS) entry which is preliminary data.</text>
</comment>
<gene>
    <name evidence="1" type="ORF">BC936DRAFT_150119</name>
</gene>
<accession>A0A433DMZ1</accession>
<protein>
    <submittedName>
        <fullName evidence="1">Uncharacterized protein</fullName>
    </submittedName>
</protein>
<organism evidence="1 2">
    <name type="scientific">Jimgerdemannia flammicorona</name>
    <dbReference type="NCBI Taxonomy" id="994334"/>
    <lineage>
        <taxon>Eukaryota</taxon>
        <taxon>Fungi</taxon>
        <taxon>Fungi incertae sedis</taxon>
        <taxon>Mucoromycota</taxon>
        <taxon>Mucoromycotina</taxon>
        <taxon>Endogonomycetes</taxon>
        <taxon>Endogonales</taxon>
        <taxon>Endogonaceae</taxon>
        <taxon>Jimgerdemannia</taxon>
    </lineage>
</organism>
<sequence>MLLLDITELSLHRLTGCNGNAVEYLEELAKLNFIEAHERHGFPDWIFAWKFYGHVPYTVGYSWKMVNILPPDKVKNVFPESEAPPRFQSGDDPWMDDEIARRDW</sequence>
<evidence type="ECO:0000313" key="1">
    <source>
        <dbReference type="EMBL" id="RUP52232.1"/>
    </source>
</evidence>
<dbReference type="AlphaFoldDB" id="A0A433DMZ1"/>
<proteinExistence type="predicted"/>